<protein>
    <recommendedName>
        <fullName evidence="3">UrcA family protein</fullName>
    </recommendedName>
</protein>
<dbReference type="Proteomes" id="UP000249082">
    <property type="component" value="Unassembled WGS sequence"/>
</dbReference>
<accession>A0A2W5NPV8</accession>
<dbReference type="InterPro" id="IPR030972">
    <property type="entry name" value="UrcA_uranyl"/>
</dbReference>
<evidence type="ECO:0000313" key="1">
    <source>
        <dbReference type="EMBL" id="PZQ55446.1"/>
    </source>
</evidence>
<dbReference type="EMBL" id="QFPX01000006">
    <property type="protein sequence ID" value="PZQ55446.1"/>
    <property type="molecule type" value="Genomic_DNA"/>
</dbReference>
<name>A0A2W5NPV8_9SPHN</name>
<dbReference type="AlphaFoldDB" id="A0A2W5NPV8"/>
<proteinExistence type="predicted"/>
<evidence type="ECO:0000313" key="2">
    <source>
        <dbReference type="Proteomes" id="UP000249082"/>
    </source>
</evidence>
<comment type="caution">
    <text evidence="1">The sequence shown here is derived from an EMBL/GenBank/DDBJ whole genome shotgun (WGS) entry which is preliminary data.</text>
</comment>
<reference evidence="1 2" key="1">
    <citation type="submission" date="2017-08" db="EMBL/GenBank/DDBJ databases">
        <title>Infants hospitalized years apart are colonized by the same room-sourced microbial strains.</title>
        <authorList>
            <person name="Brooks B."/>
            <person name="Olm M.R."/>
            <person name="Firek B.A."/>
            <person name="Baker R."/>
            <person name="Thomas B.C."/>
            <person name="Morowitz M.J."/>
            <person name="Banfield J.F."/>
        </authorList>
    </citation>
    <scope>NUCLEOTIDE SEQUENCE [LARGE SCALE GENOMIC DNA]</scope>
    <source>
        <strain evidence="1">S2_005_002_R2_33</strain>
    </source>
</reference>
<sequence length="159" mass="17283">MQFARREPWGLAPVRAALLSNRRMQMTRIHTAFAAIGMIATATVGLATSALADVVVKDGSLRDVPHREVRYADLNLDSQAGIDALNNRLEIAVRAVCGQVYNNRLDELADMHDCRDASRDRAFAARDELLATRMAARTDPGQLAMAQPSAIAIVAARGK</sequence>
<dbReference type="NCBIfam" id="TIGR04433">
    <property type="entry name" value="UrcA_uranyl"/>
    <property type="match status" value="1"/>
</dbReference>
<organism evidence="1 2">
    <name type="scientific">Novosphingobium pentaromativorans</name>
    <dbReference type="NCBI Taxonomy" id="205844"/>
    <lineage>
        <taxon>Bacteria</taxon>
        <taxon>Pseudomonadati</taxon>
        <taxon>Pseudomonadota</taxon>
        <taxon>Alphaproteobacteria</taxon>
        <taxon>Sphingomonadales</taxon>
        <taxon>Sphingomonadaceae</taxon>
        <taxon>Novosphingobium</taxon>
    </lineage>
</organism>
<evidence type="ECO:0008006" key="3">
    <source>
        <dbReference type="Google" id="ProtNLM"/>
    </source>
</evidence>
<gene>
    <name evidence="1" type="ORF">DI555_08975</name>
</gene>